<keyword evidence="1" id="KW-1133">Transmembrane helix</keyword>
<name>A0A0G4M2Z2_VERLO</name>
<keyword evidence="1" id="KW-0812">Transmembrane</keyword>
<dbReference type="EMBL" id="CVQI01021236">
    <property type="protein sequence ID" value="CRK28644.1"/>
    <property type="molecule type" value="Genomic_DNA"/>
</dbReference>
<reference evidence="3" key="1">
    <citation type="submission" date="2015-05" db="EMBL/GenBank/DDBJ databases">
        <authorList>
            <person name="Fogelqvist Johan"/>
        </authorList>
    </citation>
    <scope>NUCLEOTIDE SEQUENCE [LARGE SCALE GENOMIC DNA]</scope>
</reference>
<gene>
    <name evidence="2" type="ORF">BN1723_018357</name>
</gene>
<dbReference type="GO" id="GO:0140359">
    <property type="term" value="F:ABC-type transporter activity"/>
    <property type="evidence" value="ECO:0007669"/>
    <property type="project" value="InterPro"/>
</dbReference>
<feature type="non-terminal residue" evidence="2">
    <location>
        <position position="222"/>
    </location>
</feature>
<evidence type="ECO:0000256" key="1">
    <source>
        <dbReference type="SAM" id="Phobius"/>
    </source>
</evidence>
<feature type="transmembrane region" description="Helical" evidence="1">
    <location>
        <begin position="33"/>
        <end position="54"/>
    </location>
</feature>
<proteinExistence type="predicted"/>
<dbReference type="AlphaFoldDB" id="A0A0G4M2Z2"/>
<organism evidence="2 3">
    <name type="scientific">Verticillium longisporum</name>
    <name type="common">Verticillium dahliae var. longisporum</name>
    <dbReference type="NCBI Taxonomy" id="100787"/>
    <lineage>
        <taxon>Eukaryota</taxon>
        <taxon>Fungi</taxon>
        <taxon>Dikarya</taxon>
        <taxon>Ascomycota</taxon>
        <taxon>Pezizomycotina</taxon>
        <taxon>Sordariomycetes</taxon>
        <taxon>Hypocreomycetidae</taxon>
        <taxon>Glomerellales</taxon>
        <taxon>Plectosphaerellaceae</taxon>
        <taxon>Verticillium</taxon>
    </lineage>
</organism>
<protein>
    <submittedName>
        <fullName evidence="2">Uncharacterized protein</fullName>
    </submittedName>
</protein>
<sequence length="222" mass="23945">MAYIAFDFSIVLVASAIMVAAWAAVSDIWYYIGFIYLIFILYGLASILLAYVISLVSKTQLAAFATTAMLQAGIFLVYIIAYFFSFTAAPIERVDDTLRLVHFIVSIFAPIGSTQKIPSMPALGSLPEQKTLSTFNNQPNTSFSQPTSSFGTPQKELNEHEAKLNALLASGDGMDTYGNTGQLRIPAQHTAPGTFVNSAGSGAQRLTADATGSNPFLRTQFT</sequence>
<dbReference type="GO" id="GO:0016020">
    <property type="term" value="C:membrane"/>
    <property type="evidence" value="ECO:0007669"/>
    <property type="project" value="UniProtKB-SubCell"/>
</dbReference>
<evidence type="ECO:0000313" key="2">
    <source>
        <dbReference type="EMBL" id="CRK28644.1"/>
    </source>
</evidence>
<dbReference type="Proteomes" id="UP000045706">
    <property type="component" value="Unassembled WGS sequence"/>
</dbReference>
<accession>A0A0G4M2Z2</accession>
<feature type="transmembrane region" description="Helical" evidence="1">
    <location>
        <begin position="61"/>
        <end position="84"/>
    </location>
</feature>
<keyword evidence="1" id="KW-0472">Membrane</keyword>
<evidence type="ECO:0000313" key="3">
    <source>
        <dbReference type="Proteomes" id="UP000045706"/>
    </source>
</evidence>